<keyword evidence="1" id="KW-0472">Membrane</keyword>
<comment type="caution">
    <text evidence="2">The sequence shown here is derived from an EMBL/GenBank/DDBJ whole genome shotgun (WGS) entry which is preliminary data.</text>
</comment>
<dbReference type="EMBL" id="LIDN01000138">
    <property type="protein sequence ID" value="KRP33462.1"/>
    <property type="molecule type" value="Genomic_DNA"/>
</dbReference>
<accession>A0A0R2XBG9</accession>
<gene>
    <name evidence="2" type="ORF">ABS33_04650</name>
</gene>
<reference evidence="2 3" key="1">
    <citation type="submission" date="2015-10" db="EMBL/GenBank/DDBJ databases">
        <title>Metagenome-Assembled Genomes uncover a global brackish microbiome.</title>
        <authorList>
            <person name="Hugerth L.W."/>
            <person name="Larsson J."/>
            <person name="Alneberg J."/>
            <person name="Lindh M.V."/>
            <person name="Legrand C."/>
            <person name="Pinhassi J."/>
            <person name="Andersson A.F."/>
        </authorList>
    </citation>
    <scope>NUCLEOTIDE SEQUENCE [LARGE SCALE GENOMIC DNA]</scope>
    <source>
        <strain evidence="2">BACL9 MAG-120924-bin69</strain>
    </source>
</reference>
<keyword evidence="1" id="KW-1133">Transmembrane helix</keyword>
<organism evidence="2 3">
    <name type="scientific">Verrucomicrobia subdivision 6 bacterium BACL9 MAG-120924-bin69</name>
    <dbReference type="NCBI Taxonomy" id="1655635"/>
    <lineage>
        <taxon>Bacteria</taxon>
        <taxon>Pseudomonadati</taxon>
        <taxon>Verrucomicrobiota</taxon>
        <taxon>Verrucomicrobiia</taxon>
        <taxon>Verrucomicrobiales</taxon>
        <taxon>Verrucomicrobia subdivision 6</taxon>
    </lineage>
</organism>
<evidence type="ECO:0000256" key="1">
    <source>
        <dbReference type="SAM" id="Phobius"/>
    </source>
</evidence>
<proteinExistence type="predicted"/>
<dbReference type="AlphaFoldDB" id="A0A0R2XBG9"/>
<keyword evidence="1" id="KW-0812">Transmembrane</keyword>
<sequence>MNREKKACKSVVCKTHSTRVRFRPKPAQSRRGGELAARRGLFPKLWQIPSCMKIWRNVLLVLVLVWAVAGSIIYGVRQARPTAQSLTVYLEKHPLATESGTKRAKIITRVGNMLNGLSLEDRQTLRGDGVTRDFFISLTPAEQANFLDATLPAGFKQIMEAFNKMEPEKRKEFVNRALAEAKKRQGEAPPAGLNDQLVQKMVNQGLNTFYAEASANAKLDLAPLIEQMQRNLQSLR</sequence>
<evidence type="ECO:0000313" key="3">
    <source>
        <dbReference type="Proteomes" id="UP000051220"/>
    </source>
</evidence>
<evidence type="ECO:0000313" key="2">
    <source>
        <dbReference type="EMBL" id="KRP33462.1"/>
    </source>
</evidence>
<feature type="transmembrane region" description="Helical" evidence="1">
    <location>
        <begin position="54"/>
        <end position="76"/>
    </location>
</feature>
<protein>
    <submittedName>
        <fullName evidence="2">Uncharacterized protein</fullName>
    </submittedName>
</protein>
<name>A0A0R2XBG9_9BACT</name>
<dbReference type="Proteomes" id="UP000051220">
    <property type="component" value="Unassembled WGS sequence"/>
</dbReference>